<name>A0A383F751_9ZZZZ</name>
<evidence type="ECO:0000313" key="6">
    <source>
        <dbReference type="EMBL" id="SVE65002.1"/>
    </source>
</evidence>
<dbReference type="GO" id="GO:0140359">
    <property type="term" value="F:ABC-type transporter activity"/>
    <property type="evidence" value="ECO:0007669"/>
    <property type="project" value="InterPro"/>
</dbReference>
<keyword evidence="1 4" id="KW-0812">Transmembrane</keyword>
<feature type="transmembrane region" description="Helical" evidence="4">
    <location>
        <begin position="57"/>
        <end position="75"/>
    </location>
</feature>
<dbReference type="EMBL" id="UINC01232157">
    <property type="protein sequence ID" value="SVE65002.1"/>
    <property type="molecule type" value="Genomic_DNA"/>
</dbReference>
<accession>A0A383F751</accession>
<organism evidence="6">
    <name type="scientific">marine metagenome</name>
    <dbReference type="NCBI Taxonomy" id="408172"/>
    <lineage>
        <taxon>unclassified sequences</taxon>
        <taxon>metagenomes</taxon>
        <taxon>ecological metagenomes</taxon>
    </lineage>
</organism>
<feature type="domain" description="ABC transmembrane type-1" evidence="5">
    <location>
        <begin position="19"/>
        <end position="103"/>
    </location>
</feature>
<feature type="non-terminal residue" evidence="6">
    <location>
        <position position="103"/>
    </location>
</feature>
<dbReference type="PROSITE" id="PS50929">
    <property type="entry name" value="ABC_TM1F"/>
    <property type="match status" value="1"/>
</dbReference>
<dbReference type="SUPFAM" id="SSF90123">
    <property type="entry name" value="ABC transporter transmembrane region"/>
    <property type="match status" value="1"/>
</dbReference>
<dbReference type="Gene3D" id="1.20.1560.10">
    <property type="entry name" value="ABC transporter type 1, transmembrane domain"/>
    <property type="match status" value="1"/>
</dbReference>
<evidence type="ECO:0000256" key="2">
    <source>
        <dbReference type="ARBA" id="ARBA00022989"/>
    </source>
</evidence>
<gene>
    <name evidence="6" type="ORF">METZ01_LOCUS517856</name>
</gene>
<evidence type="ECO:0000259" key="5">
    <source>
        <dbReference type="PROSITE" id="PS50929"/>
    </source>
</evidence>
<dbReference type="GO" id="GO:0016020">
    <property type="term" value="C:membrane"/>
    <property type="evidence" value="ECO:0007669"/>
    <property type="project" value="InterPro"/>
</dbReference>
<proteinExistence type="predicted"/>
<dbReference type="InterPro" id="IPR036640">
    <property type="entry name" value="ABC1_TM_sf"/>
</dbReference>
<keyword evidence="2 4" id="KW-1133">Transmembrane helix</keyword>
<dbReference type="InterPro" id="IPR011527">
    <property type="entry name" value="ABC1_TM_dom"/>
</dbReference>
<dbReference type="AlphaFoldDB" id="A0A383F751"/>
<reference evidence="6" key="1">
    <citation type="submission" date="2018-05" db="EMBL/GenBank/DDBJ databases">
        <authorList>
            <person name="Lanie J.A."/>
            <person name="Ng W.-L."/>
            <person name="Kazmierczak K.M."/>
            <person name="Andrzejewski T.M."/>
            <person name="Davidsen T.M."/>
            <person name="Wayne K.J."/>
            <person name="Tettelin H."/>
            <person name="Glass J.I."/>
            <person name="Rusch D."/>
            <person name="Podicherti R."/>
            <person name="Tsui H.-C.T."/>
            <person name="Winkler M.E."/>
        </authorList>
    </citation>
    <scope>NUCLEOTIDE SEQUENCE</scope>
</reference>
<evidence type="ECO:0000256" key="4">
    <source>
        <dbReference type="SAM" id="Phobius"/>
    </source>
</evidence>
<feature type="transmembrane region" description="Helical" evidence="4">
    <location>
        <begin position="16"/>
        <end position="37"/>
    </location>
</feature>
<evidence type="ECO:0000256" key="3">
    <source>
        <dbReference type="ARBA" id="ARBA00023136"/>
    </source>
</evidence>
<dbReference type="GO" id="GO:0005524">
    <property type="term" value="F:ATP binding"/>
    <property type="evidence" value="ECO:0007669"/>
    <property type="project" value="InterPro"/>
</dbReference>
<sequence>MAVLRRGLEVSPELRAGAAITVLMALIVASGSLAIPILIQQILDKGLNATNGLDSGFIYSSCIIAFLIISFVVIAQRATYNRLVKVAETTILELRIRVFSHLQ</sequence>
<keyword evidence="3 4" id="KW-0472">Membrane</keyword>
<evidence type="ECO:0000256" key="1">
    <source>
        <dbReference type="ARBA" id="ARBA00022692"/>
    </source>
</evidence>
<protein>
    <recommendedName>
        <fullName evidence="5">ABC transmembrane type-1 domain-containing protein</fullName>
    </recommendedName>
</protein>